<dbReference type="InterPro" id="IPR020846">
    <property type="entry name" value="MFS_dom"/>
</dbReference>
<feature type="transmembrane region" description="Helical" evidence="7">
    <location>
        <begin position="662"/>
        <end position="683"/>
    </location>
</feature>
<feature type="compositionally biased region" description="Low complexity" evidence="6">
    <location>
        <begin position="260"/>
        <end position="276"/>
    </location>
</feature>
<evidence type="ECO:0000313" key="10">
    <source>
        <dbReference type="Proteomes" id="UP000707451"/>
    </source>
</evidence>
<dbReference type="Pfam" id="PF07690">
    <property type="entry name" value="MFS_1"/>
    <property type="match status" value="1"/>
</dbReference>
<feature type="domain" description="Major facilitator superfamily (MFS) profile" evidence="8">
    <location>
        <begin position="341"/>
        <end position="751"/>
    </location>
</feature>
<dbReference type="InterPro" id="IPR011701">
    <property type="entry name" value="MFS"/>
</dbReference>
<feature type="transmembrane region" description="Helical" evidence="7">
    <location>
        <begin position="695"/>
        <end position="714"/>
    </location>
</feature>
<protein>
    <recommendedName>
        <fullName evidence="8">Major facilitator superfamily (MFS) profile domain-containing protein</fullName>
    </recommendedName>
</protein>
<feature type="transmembrane region" description="Helical" evidence="7">
    <location>
        <begin position="635"/>
        <end position="656"/>
    </location>
</feature>
<proteinExistence type="predicted"/>
<evidence type="ECO:0000256" key="7">
    <source>
        <dbReference type="SAM" id="Phobius"/>
    </source>
</evidence>
<keyword evidence="3 7" id="KW-0812">Transmembrane</keyword>
<evidence type="ECO:0000256" key="1">
    <source>
        <dbReference type="ARBA" id="ARBA00004141"/>
    </source>
</evidence>
<feature type="transmembrane region" description="Helical" evidence="7">
    <location>
        <begin position="408"/>
        <end position="427"/>
    </location>
</feature>
<feature type="transmembrane region" description="Helical" evidence="7">
    <location>
        <begin position="379"/>
        <end position="401"/>
    </location>
</feature>
<name>A0A9P8BQP1_9FUNG</name>
<feature type="transmembrane region" description="Helical" evidence="7">
    <location>
        <begin position="341"/>
        <end position="359"/>
    </location>
</feature>
<keyword evidence="10" id="KW-1185">Reference proteome</keyword>
<feature type="transmembrane region" description="Helical" evidence="7">
    <location>
        <begin position="603"/>
        <end position="623"/>
    </location>
</feature>
<evidence type="ECO:0000256" key="5">
    <source>
        <dbReference type="ARBA" id="ARBA00023136"/>
    </source>
</evidence>
<evidence type="ECO:0000256" key="6">
    <source>
        <dbReference type="SAM" id="MobiDB-lite"/>
    </source>
</evidence>
<evidence type="ECO:0000256" key="4">
    <source>
        <dbReference type="ARBA" id="ARBA00022989"/>
    </source>
</evidence>
<comment type="caution">
    <text evidence="9">The sequence shown here is derived from an EMBL/GenBank/DDBJ whole genome shotgun (WGS) entry which is preliminary data.</text>
</comment>
<feature type="compositionally biased region" description="Polar residues" evidence="6">
    <location>
        <begin position="42"/>
        <end position="58"/>
    </location>
</feature>
<dbReference type="PANTHER" id="PTHR43791:SF36">
    <property type="entry name" value="TRANSPORTER, PUTATIVE (AFU_ORTHOLOGUE AFUA_6G08340)-RELATED"/>
    <property type="match status" value="1"/>
</dbReference>
<dbReference type="SUPFAM" id="SSF103473">
    <property type="entry name" value="MFS general substrate transporter"/>
    <property type="match status" value="1"/>
</dbReference>
<dbReference type="OrthoDB" id="3639251at2759"/>
<keyword evidence="2" id="KW-0813">Transport</keyword>
<feature type="compositionally biased region" description="Basic and acidic residues" evidence="6">
    <location>
        <begin position="213"/>
        <end position="240"/>
    </location>
</feature>
<dbReference type="AlphaFoldDB" id="A0A9P8BQP1"/>
<dbReference type="FunFam" id="1.20.1250.20:FF:000018">
    <property type="entry name" value="MFS transporter permease"/>
    <property type="match status" value="1"/>
</dbReference>
<evidence type="ECO:0000256" key="3">
    <source>
        <dbReference type="ARBA" id="ARBA00022692"/>
    </source>
</evidence>
<feature type="compositionally biased region" description="Polar residues" evidence="6">
    <location>
        <begin position="7"/>
        <end position="20"/>
    </location>
</feature>
<evidence type="ECO:0000256" key="2">
    <source>
        <dbReference type="ARBA" id="ARBA00022448"/>
    </source>
</evidence>
<dbReference type="Proteomes" id="UP000707451">
    <property type="component" value="Unassembled WGS sequence"/>
</dbReference>
<dbReference type="PANTHER" id="PTHR43791">
    <property type="entry name" value="PERMEASE-RELATED"/>
    <property type="match status" value="1"/>
</dbReference>
<gene>
    <name evidence="9" type="ORF">KI688_002461</name>
</gene>
<feature type="transmembrane region" description="Helical" evidence="7">
    <location>
        <begin position="726"/>
        <end position="747"/>
    </location>
</feature>
<feature type="transmembrane region" description="Helical" evidence="7">
    <location>
        <begin position="500"/>
        <end position="522"/>
    </location>
</feature>
<dbReference type="EMBL" id="JAHRHY010000012">
    <property type="protein sequence ID" value="KAG9065139.1"/>
    <property type="molecule type" value="Genomic_DNA"/>
</dbReference>
<evidence type="ECO:0000313" key="9">
    <source>
        <dbReference type="EMBL" id="KAG9065139.1"/>
    </source>
</evidence>
<comment type="subcellular location">
    <subcellularLocation>
        <location evidence="1">Membrane</location>
        <topology evidence="1">Multi-pass membrane protein</topology>
    </subcellularLocation>
</comment>
<organism evidence="9 10">
    <name type="scientific">Linnemannia hyalina</name>
    <dbReference type="NCBI Taxonomy" id="64524"/>
    <lineage>
        <taxon>Eukaryota</taxon>
        <taxon>Fungi</taxon>
        <taxon>Fungi incertae sedis</taxon>
        <taxon>Mucoromycota</taxon>
        <taxon>Mortierellomycotina</taxon>
        <taxon>Mortierellomycetes</taxon>
        <taxon>Mortierellales</taxon>
        <taxon>Mortierellaceae</taxon>
        <taxon>Linnemannia</taxon>
    </lineage>
</organism>
<feature type="compositionally biased region" description="Polar residues" evidence="6">
    <location>
        <begin position="178"/>
        <end position="187"/>
    </location>
</feature>
<dbReference type="FunFam" id="1.20.1250.20:FF:000013">
    <property type="entry name" value="MFS general substrate transporter"/>
    <property type="match status" value="1"/>
</dbReference>
<feature type="region of interest" description="Disordered" evidence="6">
    <location>
        <begin position="1"/>
        <end position="72"/>
    </location>
</feature>
<feature type="transmembrane region" description="Helical" evidence="7">
    <location>
        <begin position="468"/>
        <end position="488"/>
    </location>
</feature>
<dbReference type="GO" id="GO:0022857">
    <property type="term" value="F:transmembrane transporter activity"/>
    <property type="evidence" value="ECO:0007669"/>
    <property type="project" value="InterPro"/>
</dbReference>
<keyword evidence="4 7" id="KW-1133">Transmembrane helix</keyword>
<accession>A0A9P8BQP1</accession>
<dbReference type="InterPro" id="IPR036259">
    <property type="entry name" value="MFS_trans_sf"/>
</dbReference>
<dbReference type="Gene3D" id="1.20.1250.20">
    <property type="entry name" value="MFS general substrate transporter like domains"/>
    <property type="match status" value="2"/>
</dbReference>
<sequence length="787" mass="87454">MKHPKANNVNITITPSSRPSTMDDASGPRSGVTNDSRRQQHTSKVTATSPPPQQYTFESSTTTSSASSFCGDYTRSTSMNQGSDVAGRHVQGLPASALATVDAVLNRTPARHEGIDRFDKLDSGDTDDDDNSEIGHHHQQRRTRRGGGLTRDHPLGQEPKVPKTQPQRHIRLADPPMMTTTTANKGSSRTHKVTLCKPGNTNKATRRRSVSPRRGESRPEDSGVTEVDRSSSIGSRDRNGGHFYNFENTPAHPQQPSTFNNPYKNQNQQQQQSEKQNQLLEMYRTKSFISELSFERNSGGGGYGGDGAGGVEKRGEYFAAMNFQQDPEMERRIVRKFDRHLLPLLGILYLFSYLDRVNIGNARLFGLEEAVHLSNGQYNIALASFFLAYCLFELPSNWMLVRVGPRTWIPLLMFLWGGVSLALAWVTDFTGLVVARFALGTAEAGFVPGVLFYITLFYKRSEHSFRIAIFLCFNILAGAFGGLLGAGISQLAGKWGLQGWQWIFILEAIPTLLLAILTWFIMTPSPMQAKFLTEEERIYATNRIIVDSDVVPTVEASWRQTRSALTDVRVYLICLGSMFLHIPSAGVVMFLPSLIADMGFKATTAQLLTVPPYLVAACVSLLVPWWSDRLGIRGYFAIFIPMVSVVGFSLLAFAPWTWLRYLAVTFALCGMVPTSSILTSWLTNNCVGHAKRATALAMMVSAGSLAGMIGTQVYRPDDAPRYQRGHNVMAISICCLILNSLVLRTMLSRENHRRDNNQTKGIRLIQFMSEGHLNDLGDMHPNFRYTL</sequence>
<keyword evidence="5 7" id="KW-0472">Membrane</keyword>
<feature type="compositionally biased region" description="Low complexity" evidence="6">
    <location>
        <begin position="59"/>
        <end position="68"/>
    </location>
</feature>
<evidence type="ECO:0000259" key="8">
    <source>
        <dbReference type="PROSITE" id="PS50850"/>
    </source>
</evidence>
<dbReference type="GO" id="GO:0016020">
    <property type="term" value="C:membrane"/>
    <property type="evidence" value="ECO:0007669"/>
    <property type="project" value="UniProtKB-SubCell"/>
</dbReference>
<feature type="compositionally biased region" description="Polar residues" evidence="6">
    <location>
        <begin position="246"/>
        <end position="259"/>
    </location>
</feature>
<dbReference type="PROSITE" id="PS50850">
    <property type="entry name" value="MFS"/>
    <property type="match status" value="1"/>
</dbReference>
<feature type="transmembrane region" description="Helical" evidence="7">
    <location>
        <begin position="433"/>
        <end position="456"/>
    </location>
</feature>
<feature type="transmembrane region" description="Helical" evidence="7">
    <location>
        <begin position="570"/>
        <end position="591"/>
    </location>
</feature>
<feature type="region of interest" description="Disordered" evidence="6">
    <location>
        <begin position="115"/>
        <end position="276"/>
    </location>
</feature>
<reference evidence="9" key="1">
    <citation type="submission" date="2021-06" db="EMBL/GenBank/DDBJ databases">
        <title>Genome Sequence of Mortierella hyaline Strain SCG-10, a Cold-Adapted, Nitrate-Reducing Fungus Isolated from Soil in Minnesota, USA.</title>
        <authorList>
            <person name="Aldossari N."/>
        </authorList>
    </citation>
    <scope>NUCLEOTIDE SEQUENCE</scope>
    <source>
        <strain evidence="9">SCG-10</strain>
    </source>
</reference>